<feature type="non-terminal residue" evidence="3">
    <location>
        <position position="1"/>
    </location>
</feature>
<protein>
    <recommendedName>
        <fullName evidence="4">Transmembrane protein</fullName>
    </recommendedName>
</protein>
<dbReference type="EMBL" id="GDID01001636">
    <property type="protein sequence ID" value="JAP94970.1"/>
    <property type="molecule type" value="Transcribed_RNA"/>
</dbReference>
<name>A0A146KDQ9_9EUKA</name>
<keyword evidence="2" id="KW-1133">Transmembrane helix</keyword>
<accession>A0A146KDQ9</accession>
<keyword evidence="2" id="KW-0472">Membrane</keyword>
<feature type="transmembrane region" description="Helical" evidence="2">
    <location>
        <begin position="113"/>
        <end position="136"/>
    </location>
</feature>
<sequence length="139" mass="15756">QKEENHEQEQNIEDFKENQEEEPKTKKSLKLNDLKQTRKKPIVIKQKQIVSINEKRCNLQCNCFSQTCCSLYIGTQPAIEQNNFLLALINIIFCGSGLCLASCCESSQSKKDLVFAGFCQFLTAFLGFGIIFTFMASLA</sequence>
<evidence type="ECO:0000256" key="1">
    <source>
        <dbReference type="SAM" id="MobiDB-lite"/>
    </source>
</evidence>
<proteinExistence type="predicted"/>
<feature type="transmembrane region" description="Helical" evidence="2">
    <location>
        <begin position="84"/>
        <end position="101"/>
    </location>
</feature>
<keyword evidence="2" id="KW-0812">Transmembrane</keyword>
<evidence type="ECO:0000313" key="3">
    <source>
        <dbReference type="EMBL" id="JAP94970.1"/>
    </source>
</evidence>
<gene>
    <name evidence="3" type="ORF">TPC1_12180</name>
</gene>
<dbReference type="AlphaFoldDB" id="A0A146KDQ9"/>
<evidence type="ECO:0008006" key="4">
    <source>
        <dbReference type="Google" id="ProtNLM"/>
    </source>
</evidence>
<feature type="non-terminal residue" evidence="3">
    <location>
        <position position="139"/>
    </location>
</feature>
<organism evidence="3">
    <name type="scientific">Trepomonas sp. PC1</name>
    <dbReference type="NCBI Taxonomy" id="1076344"/>
    <lineage>
        <taxon>Eukaryota</taxon>
        <taxon>Metamonada</taxon>
        <taxon>Diplomonadida</taxon>
        <taxon>Hexamitidae</taxon>
        <taxon>Hexamitinae</taxon>
        <taxon>Trepomonas</taxon>
    </lineage>
</organism>
<evidence type="ECO:0000256" key="2">
    <source>
        <dbReference type="SAM" id="Phobius"/>
    </source>
</evidence>
<reference evidence="3" key="1">
    <citation type="submission" date="2015-07" db="EMBL/GenBank/DDBJ databases">
        <title>Adaptation to a free-living lifestyle via gene acquisitions in the diplomonad Trepomonas sp. PC1.</title>
        <authorList>
            <person name="Xu F."/>
            <person name="Jerlstrom-Hultqvist J."/>
            <person name="Kolisko M."/>
            <person name="Simpson A.G.B."/>
            <person name="Roger A.J."/>
            <person name="Svard S.G."/>
            <person name="Andersson J.O."/>
        </authorList>
    </citation>
    <scope>NUCLEOTIDE SEQUENCE</scope>
    <source>
        <strain evidence="3">PC1</strain>
    </source>
</reference>
<feature type="region of interest" description="Disordered" evidence="1">
    <location>
        <begin position="1"/>
        <end position="33"/>
    </location>
</feature>